<feature type="transmembrane region" description="Helical" evidence="7">
    <location>
        <begin position="89"/>
        <end position="111"/>
    </location>
</feature>
<keyword evidence="3 7" id="KW-0812">Transmembrane</keyword>
<evidence type="ECO:0008006" key="9">
    <source>
        <dbReference type="Google" id="ProtNLM"/>
    </source>
</evidence>
<protein>
    <recommendedName>
        <fullName evidence="9">AI-2 transport protein TqsA</fullName>
    </recommendedName>
</protein>
<feature type="region of interest" description="Disordered" evidence="6">
    <location>
        <begin position="1"/>
        <end position="25"/>
    </location>
</feature>
<sequence length="394" mass="42078">MRDTTGHQHALTVGTPVPTLRNDGHDEGVRPMRGRAVIGLAGLGIVALLLYLLSGVMLPFVAGLALAYLLDPMADRLQRLGLGRLSASLLILAMFVVGLVVILLIVVPLAANQISALVTTLPGMVSRLQGIIVERVGPILTRVGGADVLNDLQSSVGALVGQGGTWFLAFLKSLWSGSQALVSIASLLVVTPVVAFYLLVDWDRMVATVDGWTPPRHRTTVRRLAGEIDRAIIGFVRGQTLVCLILGTFYAVGLFFVGVNFGVLIGMIAGFLTFIPYVGTLVGFLLSVGVALVQFWPTSDWLHIGLTIAVFVVGQFFEGNVISPKLVGDSVGLHPVWLMFALLAFGSLFGFLGLLLAVPVAASIGVIVRFAISRYLQSPLYYAEEPILIQKREG</sequence>
<dbReference type="GO" id="GO:0055085">
    <property type="term" value="P:transmembrane transport"/>
    <property type="evidence" value="ECO:0007669"/>
    <property type="project" value="TreeGrafter"/>
</dbReference>
<comment type="subcellular location">
    <subcellularLocation>
        <location evidence="1">Membrane</location>
        <topology evidence="1">Multi-pass membrane protein</topology>
    </subcellularLocation>
</comment>
<organism evidence="8">
    <name type="scientific">Methylobacterium bullatum</name>
    <dbReference type="NCBI Taxonomy" id="570505"/>
    <lineage>
        <taxon>Bacteria</taxon>
        <taxon>Pseudomonadati</taxon>
        <taxon>Pseudomonadota</taxon>
        <taxon>Alphaproteobacteria</taxon>
        <taxon>Hyphomicrobiales</taxon>
        <taxon>Methylobacteriaceae</taxon>
        <taxon>Methylobacterium</taxon>
    </lineage>
</organism>
<evidence type="ECO:0000256" key="6">
    <source>
        <dbReference type="SAM" id="MobiDB-lite"/>
    </source>
</evidence>
<gene>
    <name evidence="8" type="ORF">MBUL_03680</name>
</gene>
<dbReference type="InterPro" id="IPR002549">
    <property type="entry name" value="AI-2E-like"/>
</dbReference>
<dbReference type="PANTHER" id="PTHR21716:SF64">
    <property type="entry name" value="AI-2 TRANSPORT PROTEIN TQSA"/>
    <property type="match status" value="1"/>
</dbReference>
<feature type="transmembrane region" description="Helical" evidence="7">
    <location>
        <begin position="241"/>
        <end position="268"/>
    </location>
</feature>
<feature type="transmembrane region" description="Helical" evidence="7">
    <location>
        <begin position="274"/>
        <end position="293"/>
    </location>
</feature>
<keyword evidence="4 7" id="KW-1133">Transmembrane helix</keyword>
<evidence type="ECO:0000256" key="5">
    <source>
        <dbReference type="ARBA" id="ARBA00023136"/>
    </source>
</evidence>
<feature type="transmembrane region" description="Helical" evidence="7">
    <location>
        <begin position="300"/>
        <end position="317"/>
    </location>
</feature>
<accession>A0A679JJI4</accession>
<proteinExistence type="inferred from homology"/>
<reference evidence="8" key="1">
    <citation type="submission" date="2019-12" db="EMBL/GenBank/DDBJ databases">
        <authorList>
            <person name="Cremers G."/>
        </authorList>
    </citation>
    <scope>NUCLEOTIDE SEQUENCE</scope>
    <source>
        <strain evidence="8">Mbul1</strain>
    </source>
</reference>
<evidence type="ECO:0000256" key="3">
    <source>
        <dbReference type="ARBA" id="ARBA00022692"/>
    </source>
</evidence>
<evidence type="ECO:0000256" key="2">
    <source>
        <dbReference type="ARBA" id="ARBA00009773"/>
    </source>
</evidence>
<evidence type="ECO:0000256" key="4">
    <source>
        <dbReference type="ARBA" id="ARBA00022989"/>
    </source>
</evidence>
<feature type="transmembrane region" description="Helical" evidence="7">
    <location>
        <begin position="337"/>
        <end position="368"/>
    </location>
</feature>
<dbReference type="EMBL" id="LR743504">
    <property type="protein sequence ID" value="CAA2106450.1"/>
    <property type="molecule type" value="Genomic_DNA"/>
</dbReference>
<evidence type="ECO:0000256" key="7">
    <source>
        <dbReference type="SAM" id="Phobius"/>
    </source>
</evidence>
<dbReference type="AlphaFoldDB" id="A0A679JJI4"/>
<dbReference type="Pfam" id="PF01594">
    <property type="entry name" value="AI-2E_transport"/>
    <property type="match status" value="1"/>
</dbReference>
<dbReference type="GO" id="GO:0016020">
    <property type="term" value="C:membrane"/>
    <property type="evidence" value="ECO:0007669"/>
    <property type="project" value="UniProtKB-SubCell"/>
</dbReference>
<name>A0A679JJI4_9HYPH</name>
<comment type="similarity">
    <text evidence="2">Belongs to the autoinducer-2 exporter (AI-2E) (TC 2.A.86) family.</text>
</comment>
<feature type="transmembrane region" description="Helical" evidence="7">
    <location>
        <begin position="180"/>
        <end position="200"/>
    </location>
</feature>
<evidence type="ECO:0000313" key="8">
    <source>
        <dbReference type="EMBL" id="CAA2106450.1"/>
    </source>
</evidence>
<feature type="transmembrane region" description="Helical" evidence="7">
    <location>
        <begin position="36"/>
        <end position="69"/>
    </location>
</feature>
<evidence type="ECO:0000256" key="1">
    <source>
        <dbReference type="ARBA" id="ARBA00004141"/>
    </source>
</evidence>
<keyword evidence="5 7" id="KW-0472">Membrane</keyword>
<dbReference type="PANTHER" id="PTHR21716">
    <property type="entry name" value="TRANSMEMBRANE PROTEIN"/>
    <property type="match status" value="1"/>
</dbReference>